<evidence type="ECO:0000259" key="3">
    <source>
        <dbReference type="PROSITE" id="PS50891"/>
    </source>
</evidence>
<dbReference type="EMBL" id="KB870810">
    <property type="protein sequence ID" value="EOA19733.1"/>
    <property type="molecule type" value="Genomic_DNA"/>
</dbReference>
<comment type="similarity">
    <text evidence="1">Belongs to the LOB domain-containing protein family.</text>
</comment>
<keyword evidence="2" id="KW-0732">Signal</keyword>
<reference evidence="5" key="1">
    <citation type="journal article" date="2013" name="Nat. Genet.">
        <title>The Capsella rubella genome and the genomic consequences of rapid mating system evolution.</title>
        <authorList>
            <person name="Slotte T."/>
            <person name="Hazzouri K.M."/>
            <person name="Agren J.A."/>
            <person name="Koenig D."/>
            <person name="Maumus F."/>
            <person name="Guo Y.L."/>
            <person name="Steige K."/>
            <person name="Platts A.E."/>
            <person name="Escobar J.S."/>
            <person name="Newman L.K."/>
            <person name="Wang W."/>
            <person name="Mandakova T."/>
            <person name="Vello E."/>
            <person name="Smith L.M."/>
            <person name="Henz S.R."/>
            <person name="Steffen J."/>
            <person name="Takuno S."/>
            <person name="Brandvain Y."/>
            <person name="Coop G."/>
            <person name="Andolfatto P."/>
            <person name="Hu T.T."/>
            <person name="Blanchette M."/>
            <person name="Clark R.M."/>
            <person name="Quesneville H."/>
            <person name="Nordborg M."/>
            <person name="Gaut B.S."/>
            <person name="Lysak M.A."/>
            <person name="Jenkins J."/>
            <person name="Grimwood J."/>
            <person name="Chapman J."/>
            <person name="Prochnik S."/>
            <person name="Shu S."/>
            <person name="Rokhsar D."/>
            <person name="Schmutz J."/>
            <person name="Weigel D."/>
            <person name="Wright S.I."/>
        </authorList>
    </citation>
    <scope>NUCLEOTIDE SEQUENCE [LARGE SCALE GENOMIC DNA]</scope>
    <source>
        <strain evidence="5">cv. Monte Gargano</strain>
    </source>
</reference>
<keyword evidence="5" id="KW-1185">Reference proteome</keyword>
<dbReference type="Pfam" id="PF03195">
    <property type="entry name" value="LOB"/>
    <property type="match status" value="1"/>
</dbReference>
<sequence>MTATNKLVLFLILTSVIILMTSQGTSGVKDGDKIEPCPACRYQRRSCKPDCIFRLYLPSNRRQDFLNVHRLFGIRNVKNLFKKTPLELRGDAMKSIVYQSNVRSRFPSHGCVHVIRHLLYQIKLVADELAATRTQLSAAAVSFVNPTAPVDSYDPTATTNNDDFARGVPVNDGTIDLLSRGGPYCDIPYEERETRPLERTNNSVDQLQQFLLNANDLGSIPNPANDFDFGAVLETSEQRGGAPSRDLTTANNHDVARGGHVSDGTIGFLSGGGQGRNIRYEECVTEPEKNNNNDVQQIIPNPNDLAVSLSDFDFVADLEALAAAPPNEIEFDYVFTDAERALFGIEDSGDKCW</sequence>
<dbReference type="PANTHER" id="PTHR31301">
    <property type="entry name" value="LOB DOMAIN-CONTAINING PROTEIN 4-RELATED"/>
    <property type="match status" value="1"/>
</dbReference>
<organism evidence="4 5">
    <name type="scientific">Capsella rubella</name>
    <dbReference type="NCBI Taxonomy" id="81985"/>
    <lineage>
        <taxon>Eukaryota</taxon>
        <taxon>Viridiplantae</taxon>
        <taxon>Streptophyta</taxon>
        <taxon>Embryophyta</taxon>
        <taxon>Tracheophyta</taxon>
        <taxon>Spermatophyta</taxon>
        <taxon>Magnoliopsida</taxon>
        <taxon>eudicotyledons</taxon>
        <taxon>Gunneridae</taxon>
        <taxon>Pentapetalae</taxon>
        <taxon>rosids</taxon>
        <taxon>malvids</taxon>
        <taxon>Brassicales</taxon>
        <taxon>Brassicaceae</taxon>
        <taxon>Camelineae</taxon>
        <taxon>Capsella</taxon>
    </lineage>
</organism>
<feature type="signal peptide" evidence="2">
    <location>
        <begin position="1"/>
        <end position="27"/>
    </location>
</feature>
<gene>
    <name evidence="4" type="ORF">CARUB_v10003813mg</name>
</gene>
<evidence type="ECO:0000256" key="1">
    <source>
        <dbReference type="ARBA" id="ARBA00005474"/>
    </source>
</evidence>
<dbReference type="AlphaFoldDB" id="R0H810"/>
<protein>
    <recommendedName>
        <fullName evidence="3">LOB domain-containing protein</fullName>
    </recommendedName>
</protein>
<dbReference type="PANTHER" id="PTHR31301:SF21">
    <property type="entry name" value="LOB DOMAIN-CONTAINING PROTEIN 27-RELATED"/>
    <property type="match status" value="1"/>
</dbReference>
<dbReference type="PROSITE" id="PS50891">
    <property type="entry name" value="LOB"/>
    <property type="match status" value="1"/>
</dbReference>
<evidence type="ECO:0000256" key="2">
    <source>
        <dbReference type="SAM" id="SignalP"/>
    </source>
</evidence>
<name>R0H810_9BRAS</name>
<accession>R0H810</accession>
<dbReference type="InterPro" id="IPR004883">
    <property type="entry name" value="LOB"/>
</dbReference>
<evidence type="ECO:0000313" key="4">
    <source>
        <dbReference type="EMBL" id="EOA19733.1"/>
    </source>
</evidence>
<feature type="domain" description="LOB" evidence="3">
    <location>
        <begin position="35"/>
        <end position="136"/>
    </location>
</feature>
<feature type="chain" id="PRO_5004342957" description="LOB domain-containing protein" evidence="2">
    <location>
        <begin position="28"/>
        <end position="353"/>
    </location>
</feature>
<dbReference type="STRING" id="81985.R0H810"/>
<proteinExistence type="inferred from homology"/>
<evidence type="ECO:0000313" key="5">
    <source>
        <dbReference type="Proteomes" id="UP000029121"/>
    </source>
</evidence>
<dbReference type="Proteomes" id="UP000029121">
    <property type="component" value="Unassembled WGS sequence"/>
</dbReference>